<reference evidence="3" key="1">
    <citation type="submission" date="2023-03" db="EMBL/GenBank/DDBJ databases">
        <title>Massive genome expansion in bonnet fungi (Mycena s.s.) driven by repeated elements and novel gene families across ecological guilds.</title>
        <authorList>
            <consortium name="Lawrence Berkeley National Laboratory"/>
            <person name="Harder C.B."/>
            <person name="Miyauchi S."/>
            <person name="Viragh M."/>
            <person name="Kuo A."/>
            <person name="Thoen E."/>
            <person name="Andreopoulos B."/>
            <person name="Lu D."/>
            <person name="Skrede I."/>
            <person name="Drula E."/>
            <person name="Henrissat B."/>
            <person name="Morin E."/>
            <person name="Kohler A."/>
            <person name="Barry K."/>
            <person name="LaButti K."/>
            <person name="Morin E."/>
            <person name="Salamov A."/>
            <person name="Lipzen A."/>
            <person name="Mereny Z."/>
            <person name="Hegedus B."/>
            <person name="Baldrian P."/>
            <person name="Stursova M."/>
            <person name="Weitz H."/>
            <person name="Taylor A."/>
            <person name="Grigoriev I.V."/>
            <person name="Nagy L.G."/>
            <person name="Martin F."/>
            <person name="Kauserud H."/>
        </authorList>
    </citation>
    <scope>NUCLEOTIDE SEQUENCE</scope>
    <source>
        <strain evidence="3">9144</strain>
    </source>
</reference>
<feature type="chain" id="PRO_5042028766" evidence="2">
    <location>
        <begin position="22"/>
        <end position="311"/>
    </location>
</feature>
<gene>
    <name evidence="3" type="ORF">GGX14DRAFT_565626</name>
</gene>
<evidence type="ECO:0000256" key="2">
    <source>
        <dbReference type="SAM" id="SignalP"/>
    </source>
</evidence>
<evidence type="ECO:0000256" key="1">
    <source>
        <dbReference type="SAM" id="MobiDB-lite"/>
    </source>
</evidence>
<keyword evidence="2" id="KW-0732">Signal</keyword>
<feature type="region of interest" description="Disordered" evidence="1">
    <location>
        <begin position="132"/>
        <end position="160"/>
    </location>
</feature>
<sequence>MSMRSSHLPAVCLLPVCPLNAVTPVCPQGHSHISTAPEQGCDHQLTGATRRACLPDCPQECPQVHKAVRKTAKPPDRPQSRSWRRKPCCSNARHTVAPPLSLSRTPVLVLPAPHPLLVIYLPPLPSPLPPATSCLPPPLRRRPRPPLRTHRKHGRRPAPGCVGVDEGVACTQAGEPRVDAFGLALTLRARAQGRSVVGPRRAGGGQPRANDGFPQSPSVALFHANLHDPFAQPIAQLDFLVYPSFWYVLACATPQNSYVVVEPPADTLSPDEVSQLFAHFQGLIGTVGDDNVVSLWLQALAYFRVLYPDLF</sequence>
<dbReference type="EMBL" id="JARJCW010000028">
    <property type="protein sequence ID" value="KAJ7210416.1"/>
    <property type="molecule type" value="Genomic_DNA"/>
</dbReference>
<evidence type="ECO:0000313" key="4">
    <source>
        <dbReference type="Proteomes" id="UP001219525"/>
    </source>
</evidence>
<evidence type="ECO:0000313" key="3">
    <source>
        <dbReference type="EMBL" id="KAJ7210416.1"/>
    </source>
</evidence>
<name>A0AAD6VFC9_9AGAR</name>
<dbReference type="AlphaFoldDB" id="A0AAD6VFC9"/>
<comment type="caution">
    <text evidence="3">The sequence shown here is derived from an EMBL/GenBank/DDBJ whole genome shotgun (WGS) entry which is preliminary data.</text>
</comment>
<proteinExistence type="predicted"/>
<keyword evidence="4" id="KW-1185">Reference proteome</keyword>
<accession>A0AAD6VFC9</accession>
<dbReference type="Proteomes" id="UP001219525">
    <property type="component" value="Unassembled WGS sequence"/>
</dbReference>
<feature type="region of interest" description="Disordered" evidence="1">
    <location>
        <begin position="66"/>
        <end position="89"/>
    </location>
</feature>
<protein>
    <submittedName>
        <fullName evidence="3">Uncharacterized protein</fullName>
    </submittedName>
</protein>
<organism evidence="3 4">
    <name type="scientific">Mycena pura</name>
    <dbReference type="NCBI Taxonomy" id="153505"/>
    <lineage>
        <taxon>Eukaryota</taxon>
        <taxon>Fungi</taxon>
        <taxon>Dikarya</taxon>
        <taxon>Basidiomycota</taxon>
        <taxon>Agaricomycotina</taxon>
        <taxon>Agaricomycetes</taxon>
        <taxon>Agaricomycetidae</taxon>
        <taxon>Agaricales</taxon>
        <taxon>Marasmiineae</taxon>
        <taxon>Mycenaceae</taxon>
        <taxon>Mycena</taxon>
    </lineage>
</organism>
<feature type="signal peptide" evidence="2">
    <location>
        <begin position="1"/>
        <end position="21"/>
    </location>
</feature>
<feature type="compositionally biased region" description="Basic residues" evidence="1">
    <location>
        <begin position="139"/>
        <end position="156"/>
    </location>
</feature>